<keyword evidence="3" id="KW-1185">Reference proteome</keyword>
<protein>
    <submittedName>
        <fullName evidence="2">TDP-4-oxo-6-deoxy-alpha-D-glucose-3, 4-oxoisomerase</fullName>
    </submittedName>
</protein>
<evidence type="ECO:0000313" key="2">
    <source>
        <dbReference type="EMBL" id="CDZ78806.1"/>
    </source>
</evidence>
<gene>
    <name evidence="2" type="primary">fdtA</name>
    <name evidence="2" type="ORF">BN59_03120</name>
</gene>
<dbReference type="Gene3D" id="2.60.120.10">
    <property type="entry name" value="Jelly Rolls"/>
    <property type="match status" value="1"/>
</dbReference>
<proteinExistence type="predicted"/>
<dbReference type="STRING" id="1034943.BN59_03120"/>
<dbReference type="InterPro" id="IPR011051">
    <property type="entry name" value="RmlC_Cupin_sf"/>
</dbReference>
<evidence type="ECO:0000313" key="3">
    <source>
        <dbReference type="Proteomes" id="UP000044071"/>
    </source>
</evidence>
<sequence length="155" mass="17709">MKLVQTAIPDGVIVEPTVSSPSPKVEQVELQVMGDSRGSLIPVEMGTNIPFELKRVYYIFNTKDGVSRGFHAHRESQRLVVCVSGKCRMVLDDGKTRQELWMDSAEKGVLVSNLIWLELHEFSPDCVFIVFASDYYRESDYIRDYQQFLKEARGD</sequence>
<evidence type="ECO:0000259" key="1">
    <source>
        <dbReference type="Pfam" id="PF05523"/>
    </source>
</evidence>
<dbReference type="CDD" id="cd20292">
    <property type="entry name" value="cupin_QdtA-like"/>
    <property type="match status" value="1"/>
</dbReference>
<keyword evidence="2" id="KW-0413">Isomerase</keyword>
<feature type="domain" description="Sugar 3,4-ketoisomerase QdtA cupin" evidence="1">
    <location>
        <begin position="25"/>
        <end position="151"/>
    </location>
</feature>
<accession>A0A078L0W3</accession>
<name>A0A078L0W3_9GAMM</name>
<dbReference type="SUPFAM" id="SSF51182">
    <property type="entry name" value="RmlC-like cupins"/>
    <property type="match status" value="1"/>
</dbReference>
<reference evidence="2 3" key="1">
    <citation type="submission" date="2014-06" db="EMBL/GenBank/DDBJ databases">
        <authorList>
            <person name="Urmite Genomes Urmite Genomes"/>
        </authorList>
    </citation>
    <scope>NUCLEOTIDE SEQUENCE [LARGE SCALE GENOMIC DNA]</scope>
</reference>
<dbReference type="AlphaFoldDB" id="A0A078L0W3"/>
<dbReference type="GO" id="GO:0016853">
    <property type="term" value="F:isomerase activity"/>
    <property type="evidence" value="ECO:0007669"/>
    <property type="project" value="UniProtKB-KW"/>
</dbReference>
<dbReference type="RefSeq" id="WP_218054621.1">
    <property type="nucleotide sequence ID" value="NZ_CCVW01000004.1"/>
</dbReference>
<organism evidence="2 3">
    <name type="scientific">Legionella massiliensis</name>
    <dbReference type="NCBI Taxonomy" id="1034943"/>
    <lineage>
        <taxon>Bacteria</taxon>
        <taxon>Pseudomonadati</taxon>
        <taxon>Pseudomonadota</taxon>
        <taxon>Gammaproteobacteria</taxon>
        <taxon>Legionellales</taxon>
        <taxon>Legionellaceae</taxon>
        <taxon>Legionella</taxon>
    </lineage>
</organism>
<dbReference type="Pfam" id="PF05523">
    <property type="entry name" value="FdtA"/>
    <property type="match status" value="1"/>
</dbReference>
<dbReference type="Proteomes" id="UP000044071">
    <property type="component" value="Unassembled WGS sequence"/>
</dbReference>
<dbReference type="InterPro" id="IPR008894">
    <property type="entry name" value="QdtA_cupin_dom"/>
</dbReference>
<dbReference type="eggNOG" id="COG1898">
    <property type="taxonomic scope" value="Bacteria"/>
</dbReference>
<dbReference type="EMBL" id="CCSB01000004">
    <property type="protein sequence ID" value="CDZ78806.1"/>
    <property type="molecule type" value="Genomic_DNA"/>
</dbReference>
<dbReference type="InterPro" id="IPR014710">
    <property type="entry name" value="RmlC-like_jellyroll"/>
</dbReference>